<evidence type="ECO:0000313" key="2">
    <source>
        <dbReference type="EMBL" id="MDT0338662.1"/>
    </source>
</evidence>
<accession>A0AAE4K746</accession>
<feature type="transmembrane region" description="Helical" evidence="1">
    <location>
        <begin position="231"/>
        <end position="256"/>
    </location>
</feature>
<organism evidence="2">
    <name type="scientific">Herbaspirillum huttiense subsp. nephrolepidis</name>
    <dbReference type="NCBI Taxonomy" id="3075126"/>
    <lineage>
        <taxon>Bacteria</taxon>
        <taxon>Pseudomonadati</taxon>
        <taxon>Pseudomonadota</taxon>
        <taxon>Betaproteobacteria</taxon>
        <taxon>Burkholderiales</taxon>
        <taxon>Oxalobacteraceae</taxon>
        <taxon>Herbaspirillum</taxon>
    </lineage>
</organism>
<keyword evidence="1" id="KW-1133">Transmembrane helix</keyword>
<comment type="caution">
    <text evidence="2">The sequence shown here is derived from an EMBL/GenBank/DDBJ whole genome shotgun (WGS) entry which is preliminary data.</text>
</comment>
<keyword evidence="1" id="KW-0472">Membrane</keyword>
<feature type="transmembrane region" description="Helical" evidence="1">
    <location>
        <begin position="132"/>
        <end position="156"/>
    </location>
</feature>
<dbReference type="RefSeq" id="WP_310838012.1">
    <property type="nucleotide sequence ID" value="NZ_JAVLSM010000010.1"/>
</dbReference>
<dbReference type="EMBL" id="JAVRAA010000009">
    <property type="protein sequence ID" value="MDT0338662.1"/>
    <property type="molecule type" value="Genomic_DNA"/>
</dbReference>
<proteinExistence type="predicted"/>
<sequence length="278" mass="31215">MDGINTLWSVIAVKGIGVAACGYVLVHFLVWYRTGSVHLLLRSLWGRLIAGKSEKPKQLHAFLEEYTGLLEFRFTTGLKKIRTKAHANVMLAWLIKHDEDIGKVAACREYFDFEEMGLRAPFPKAWTLPFQAAFTVLLALVVVALVTLSLQSAAIIRLNGSDDWILLGQKGAKPFSNSGFLYAECRKDPHHLSARTKIPQEGIKEICQEVDRLGDNLGHEIRKIVSPQRILLGYFALVFIVPTVTMYRTCSALRVATEMKKRLEKRKALAIDAGTVRH</sequence>
<dbReference type="AlphaFoldDB" id="A0AAE4K746"/>
<reference evidence="2" key="1">
    <citation type="submission" date="2023-02" db="EMBL/GenBank/DDBJ databases">
        <title>Description of Herbaspirillum huttiense subsp. nephrolepsisexaltata and Herbaspirillum huttiense subsp. lycopersicon.</title>
        <authorList>
            <person name="Poudel M."/>
            <person name="Sharma A."/>
            <person name="Goss E."/>
            <person name="Tapia J.H."/>
            <person name="Harmon C.M."/>
            <person name="Jones J.B."/>
        </authorList>
    </citation>
    <scope>NUCLEOTIDE SEQUENCE</scope>
    <source>
        <strain evidence="2">NC40101</strain>
    </source>
</reference>
<gene>
    <name evidence="2" type="ORF">RJN63_17615</name>
</gene>
<protein>
    <submittedName>
        <fullName evidence="2">DUF6216 family protein</fullName>
    </submittedName>
</protein>
<feature type="transmembrane region" description="Helical" evidence="1">
    <location>
        <begin position="6"/>
        <end position="32"/>
    </location>
</feature>
<evidence type="ECO:0000256" key="1">
    <source>
        <dbReference type="SAM" id="Phobius"/>
    </source>
</evidence>
<dbReference type="Pfam" id="PF19723">
    <property type="entry name" value="DUF6216"/>
    <property type="match status" value="1"/>
</dbReference>
<dbReference type="InterPro" id="IPR046188">
    <property type="entry name" value="DUF6216"/>
</dbReference>
<name>A0AAE4K746_9BURK</name>
<keyword evidence="1" id="KW-0812">Transmembrane</keyword>